<organism evidence="3 4">
    <name type="scientific">Melanomma pulvis-pyrius CBS 109.77</name>
    <dbReference type="NCBI Taxonomy" id="1314802"/>
    <lineage>
        <taxon>Eukaryota</taxon>
        <taxon>Fungi</taxon>
        <taxon>Dikarya</taxon>
        <taxon>Ascomycota</taxon>
        <taxon>Pezizomycotina</taxon>
        <taxon>Dothideomycetes</taxon>
        <taxon>Pleosporomycetidae</taxon>
        <taxon>Pleosporales</taxon>
        <taxon>Melanommataceae</taxon>
        <taxon>Melanomma</taxon>
    </lineage>
</organism>
<dbReference type="FunFam" id="3.40.800.20:FF:000011">
    <property type="entry name" value="Histone deacetylase HOS3"/>
    <property type="match status" value="1"/>
</dbReference>
<feature type="compositionally biased region" description="Pro residues" evidence="1">
    <location>
        <begin position="711"/>
        <end position="720"/>
    </location>
</feature>
<evidence type="ECO:0000259" key="2">
    <source>
        <dbReference type="Pfam" id="PF00850"/>
    </source>
</evidence>
<dbReference type="GO" id="GO:0005634">
    <property type="term" value="C:nucleus"/>
    <property type="evidence" value="ECO:0007669"/>
    <property type="project" value="TreeGrafter"/>
</dbReference>
<dbReference type="GO" id="GO:0010468">
    <property type="term" value="P:regulation of gene expression"/>
    <property type="evidence" value="ECO:0007669"/>
    <property type="project" value="UniProtKB-ARBA"/>
</dbReference>
<dbReference type="InterPro" id="IPR023801">
    <property type="entry name" value="His_deacetylse_dom"/>
</dbReference>
<proteinExistence type="predicted"/>
<dbReference type="Gene3D" id="3.40.800.20">
    <property type="entry name" value="Histone deacetylase domain"/>
    <property type="match status" value="1"/>
</dbReference>
<feature type="region of interest" description="Disordered" evidence="1">
    <location>
        <begin position="702"/>
        <end position="1003"/>
    </location>
</feature>
<feature type="region of interest" description="Disordered" evidence="1">
    <location>
        <begin position="1056"/>
        <end position="1115"/>
    </location>
</feature>
<dbReference type="InterPro" id="IPR000286">
    <property type="entry name" value="HDACs"/>
</dbReference>
<protein>
    <submittedName>
        <fullName evidence="3">Arginase/deacetylase</fullName>
    </submittedName>
</protein>
<sequence>MQNHSPLHSSSSSDGRPGTPRAARPSTNNDASLLSKSLNRLSLHAAANAPLPRSPSVHSPRHPSEPHRTPSSPANPPDSLRRSSSVVSLHRSSSPALGRKSSSTSLRGDMPGTPRPSVSRRSSFAPNMPSPIGANGAKSPLFPPVEEKEPLRACDVAEDYFKRELAVHEGVAGAVTAGTIVIVHDQCYGHRYSRPKTHKSTLSLIMERPERILASVLGISAAYVRLGERHCDGSNPPHPDQNPERVPFKIRKTSRTVDITSQVVTNVHGVKWMEELKSLCVNAERKLASTGKELSREGPNVPGQPPKEKFHEGDLYLCAESLNAFQGALGGVLDAVDAVFQGTSIGSGPSRAFVCVRPPGHHCSADFPSGFCWLNNVHVGIEHAMMNYGLTHAAIIDFDLHHGDGSQSITWARNKKVQNMSKNTPNWKKTSIGYFSLHDINSYPCEDGDDAKVQAASLCIDSAHGQSIWNIHLQEWRTIEEFWSIYEEKYLVLLEKTRQYLKHHTNRLKTSPNHPTPKAAIFLSAGFDASEWETAGMQRHSVNVPTEFYARFTQDVVRLAEEAGTGVEGRVISVLEGGYSERALASGVLSHISGLCDGQVWSDARPSKGLAVDMRQRLGGLSMRDEDNPMQSAESALTPTPITYEPHWWNESNLAELQNLVSPGPTAIPKKPRTGPPPTYSSPTQSFTAKVVDPSKMYRNIPGKFMSASPSRPPTPPPPDVDWATAARALSKLLVPSDRQTESCKPEELAEPKIKKEKPAAPALTSVRLDPSGRQLRGRKPATSYADPNSGDEKSSVRPASRANRRRTIADLPLAVAEPPAGTRTVSRRMSIASSVGSVSGDVSASRTSSVAPSRRSVTPAPGTAVNGVPVKKSRGASTTASRIPKNQPPPVPRVPSGYVGQTVLAKEKENDMDQLTTGLKRITLKLPSKEEYEARERQKEAEKKAAAKPRKAAAPRAPKATSKTVPKPVAAKKAPGRPSKVSKPVSPVEPEVPAPVLTPEPPRIESAATAPLEAPQPIQPDQVPSVLPIANERRISMEPIQPPTELREMDISPAQLPKPSFTTAVEPLPVTISPPRPDTPPPPPPATIPQFIHHNPHSFGTVSTISGNQTAKEEAQVPLQWLPPNVDIAPPANTAPAVHPIMSPASKRQDLPKFASNGMIPFTSNPNSAMTSMGTSVLPTQQVGGNTTSKTADHERDVWEVPETPTR</sequence>
<feature type="compositionally biased region" description="Pro residues" evidence="1">
    <location>
        <begin position="991"/>
        <end position="1002"/>
    </location>
</feature>
<feature type="compositionally biased region" description="Pro residues" evidence="1">
    <location>
        <begin position="1073"/>
        <end position="1088"/>
    </location>
</feature>
<dbReference type="PANTHER" id="PTHR47558">
    <property type="entry name" value="HISTONE DEACETYLASE HOS3"/>
    <property type="match status" value="1"/>
</dbReference>
<feature type="compositionally biased region" description="Low complexity" evidence="1">
    <location>
        <begin position="955"/>
        <end position="990"/>
    </location>
</feature>
<dbReference type="OrthoDB" id="5232919at2759"/>
<feature type="domain" description="Histone deacetylase" evidence="2">
    <location>
        <begin position="257"/>
        <end position="594"/>
    </location>
</feature>
<dbReference type="InterPro" id="IPR023696">
    <property type="entry name" value="Ureohydrolase_dom_sf"/>
</dbReference>
<reference evidence="3" key="1">
    <citation type="journal article" date="2020" name="Stud. Mycol.">
        <title>101 Dothideomycetes genomes: a test case for predicting lifestyles and emergence of pathogens.</title>
        <authorList>
            <person name="Haridas S."/>
            <person name="Albert R."/>
            <person name="Binder M."/>
            <person name="Bloem J."/>
            <person name="Labutti K."/>
            <person name="Salamov A."/>
            <person name="Andreopoulos B."/>
            <person name="Baker S."/>
            <person name="Barry K."/>
            <person name="Bills G."/>
            <person name="Bluhm B."/>
            <person name="Cannon C."/>
            <person name="Castanera R."/>
            <person name="Culley D."/>
            <person name="Daum C."/>
            <person name="Ezra D."/>
            <person name="Gonzalez J."/>
            <person name="Henrissat B."/>
            <person name="Kuo A."/>
            <person name="Liang C."/>
            <person name="Lipzen A."/>
            <person name="Lutzoni F."/>
            <person name="Magnuson J."/>
            <person name="Mondo S."/>
            <person name="Nolan M."/>
            <person name="Ohm R."/>
            <person name="Pangilinan J."/>
            <person name="Park H.-J."/>
            <person name="Ramirez L."/>
            <person name="Alfaro M."/>
            <person name="Sun H."/>
            <person name="Tritt A."/>
            <person name="Yoshinaga Y."/>
            <person name="Zwiers L.-H."/>
            <person name="Turgeon B."/>
            <person name="Goodwin S."/>
            <person name="Spatafora J."/>
            <person name="Crous P."/>
            <person name="Grigoriev I."/>
        </authorList>
    </citation>
    <scope>NUCLEOTIDE SEQUENCE</scope>
    <source>
        <strain evidence="3">CBS 109.77</strain>
    </source>
</reference>
<feature type="compositionally biased region" description="Polar residues" evidence="1">
    <location>
        <begin position="1099"/>
        <end position="1111"/>
    </location>
</feature>
<accession>A0A6A6XPR2</accession>
<dbReference type="CDD" id="cd09998">
    <property type="entry name" value="HDAC_Hos3"/>
    <property type="match status" value="1"/>
</dbReference>
<dbReference type="InterPro" id="IPR037138">
    <property type="entry name" value="His_deacetylse_dom_sf"/>
</dbReference>
<dbReference type="Pfam" id="PF00850">
    <property type="entry name" value="Hist_deacetyl"/>
    <property type="match status" value="1"/>
</dbReference>
<feature type="compositionally biased region" description="Low complexity" evidence="1">
    <location>
        <begin position="32"/>
        <end position="43"/>
    </location>
</feature>
<dbReference type="GO" id="GO:0004407">
    <property type="term" value="F:histone deacetylase activity"/>
    <property type="evidence" value="ECO:0007669"/>
    <property type="project" value="TreeGrafter"/>
</dbReference>
<keyword evidence="4" id="KW-1185">Reference proteome</keyword>
<gene>
    <name evidence="3" type="ORF">K505DRAFT_233987</name>
</gene>
<feature type="compositionally biased region" description="Basic and acidic residues" evidence="1">
    <location>
        <begin position="928"/>
        <end position="946"/>
    </location>
</feature>
<feature type="compositionally biased region" description="Polar residues" evidence="1">
    <location>
        <begin position="1166"/>
        <end position="1191"/>
    </location>
</feature>
<dbReference type="InterPro" id="IPR053244">
    <property type="entry name" value="HDAC_HD_type_1"/>
</dbReference>
<dbReference type="PRINTS" id="PR01270">
    <property type="entry name" value="HDASUPER"/>
</dbReference>
<feature type="region of interest" description="Disordered" evidence="1">
    <location>
        <begin position="1166"/>
        <end position="1208"/>
    </location>
</feature>
<name>A0A6A6XPR2_9PLEO</name>
<dbReference type="Proteomes" id="UP000799757">
    <property type="component" value="Unassembled WGS sequence"/>
</dbReference>
<feature type="compositionally biased region" description="Low complexity" evidence="1">
    <location>
        <begin position="82"/>
        <end position="94"/>
    </location>
</feature>
<evidence type="ECO:0000256" key="1">
    <source>
        <dbReference type="SAM" id="MobiDB-lite"/>
    </source>
</evidence>
<feature type="region of interest" description="Disordered" evidence="1">
    <location>
        <begin position="1"/>
        <end position="144"/>
    </location>
</feature>
<dbReference type="EMBL" id="MU001790">
    <property type="protein sequence ID" value="KAF2798143.1"/>
    <property type="molecule type" value="Genomic_DNA"/>
</dbReference>
<dbReference type="SUPFAM" id="SSF52768">
    <property type="entry name" value="Arginase/deacetylase"/>
    <property type="match status" value="1"/>
</dbReference>
<dbReference type="PANTHER" id="PTHR47558:SF1">
    <property type="entry name" value="HISTONE DEACETYLASE HOS3"/>
    <property type="match status" value="1"/>
</dbReference>
<feature type="compositionally biased region" description="Low complexity" evidence="1">
    <location>
        <begin position="831"/>
        <end position="846"/>
    </location>
</feature>
<evidence type="ECO:0000313" key="3">
    <source>
        <dbReference type="EMBL" id="KAF2798143.1"/>
    </source>
</evidence>
<feature type="compositionally biased region" description="Basic and acidic residues" evidence="1">
    <location>
        <begin position="739"/>
        <end position="759"/>
    </location>
</feature>
<dbReference type="AlphaFoldDB" id="A0A6A6XPR2"/>
<evidence type="ECO:0000313" key="4">
    <source>
        <dbReference type="Proteomes" id="UP000799757"/>
    </source>
</evidence>